<reference evidence="2 3" key="1">
    <citation type="submission" date="2024-09" db="EMBL/GenBank/DDBJ databases">
        <authorList>
            <person name="Sun Q."/>
            <person name="Mori K."/>
        </authorList>
    </citation>
    <scope>NUCLEOTIDE SEQUENCE [LARGE SCALE GENOMIC DNA]</scope>
    <source>
        <strain evidence="2 3">CGMCC 1.12926</strain>
    </source>
</reference>
<keyword evidence="3" id="KW-1185">Reference proteome</keyword>
<feature type="transmembrane region" description="Helical" evidence="1">
    <location>
        <begin position="126"/>
        <end position="155"/>
    </location>
</feature>
<evidence type="ECO:0000313" key="3">
    <source>
        <dbReference type="Proteomes" id="UP001589734"/>
    </source>
</evidence>
<protein>
    <recommendedName>
        <fullName evidence="4">ABC transporter permease</fullName>
    </recommendedName>
</protein>
<keyword evidence="1" id="KW-1133">Transmembrane helix</keyword>
<feature type="transmembrane region" description="Helical" evidence="1">
    <location>
        <begin position="50"/>
        <end position="70"/>
    </location>
</feature>
<evidence type="ECO:0000256" key="1">
    <source>
        <dbReference type="SAM" id="Phobius"/>
    </source>
</evidence>
<evidence type="ECO:0008006" key="4">
    <source>
        <dbReference type="Google" id="ProtNLM"/>
    </source>
</evidence>
<proteinExistence type="predicted"/>
<dbReference type="Proteomes" id="UP001589734">
    <property type="component" value="Unassembled WGS sequence"/>
</dbReference>
<comment type="caution">
    <text evidence="2">The sequence shown here is derived from an EMBL/GenBank/DDBJ whole genome shotgun (WGS) entry which is preliminary data.</text>
</comment>
<dbReference type="RefSeq" id="WP_379683785.1">
    <property type="nucleotide sequence ID" value="NZ_JBHLYW010000001.1"/>
</dbReference>
<feature type="transmembrane region" description="Helical" evidence="1">
    <location>
        <begin position="91"/>
        <end position="114"/>
    </location>
</feature>
<feature type="transmembrane region" description="Helical" evidence="1">
    <location>
        <begin position="162"/>
        <end position="189"/>
    </location>
</feature>
<evidence type="ECO:0000313" key="2">
    <source>
        <dbReference type="EMBL" id="MFC0075550.1"/>
    </source>
</evidence>
<organism evidence="2 3">
    <name type="scientific">Flavobacterium procerum</name>
    <dbReference type="NCBI Taxonomy" id="1455569"/>
    <lineage>
        <taxon>Bacteria</taxon>
        <taxon>Pseudomonadati</taxon>
        <taxon>Bacteroidota</taxon>
        <taxon>Flavobacteriia</taxon>
        <taxon>Flavobacteriales</taxon>
        <taxon>Flavobacteriaceae</taxon>
        <taxon>Flavobacterium</taxon>
    </lineage>
</organism>
<gene>
    <name evidence="2" type="ORF">ACFFLS_00735</name>
</gene>
<sequence length="425" mass="49852">MDRKFRFFKNALLLQFIPIILVGILILSNYREQKVLRIRDLHPYEFQYGYFLPLFFFVVCCVVSLFTLFPNPKDAPEDEVEITKLKRKQNFWKFAFFCNVFLLVIIGAFSAFILNKDPLVIDQPVSFYAIIFFRSLLVVVISLIVASFLLAVGIYWKLNKSLASFVLIFSFLILGVSVVFEFIFLVLFIENSQRYILTKAEKQNQASVEQVAEDYGDYEESEGDDGARDVATLLYESWNSLIKDWGFLDGKSDFYEIRKLVGSSLDDHIIENDHYYLVQFIDKLRNNPNELYSEFEVYKPVLFSAVSKETYKTANFDEIIDGLLLVYDDIGNENDKLIEIYRVMKAEDKNTQVLSEYFSKFVDYFSSTTIAKFNKLNITNNEYSAESDFIWFYSFWARRNHEGNKEEVAKILNEIKQHYNQSSEE</sequence>
<keyword evidence="1" id="KW-0812">Transmembrane</keyword>
<keyword evidence="1" id="KW-0472">Membrane</keyword>
<name>A0ABV6BJC2_9FLAO</name>
<feature type="transmembrane region" description="Helical" evidence="1">
    <location>
        <begin position="12"/>
        <end position="30"/>
    </location>
</feature>
<accession>A0ABV6BJC2</accession>
<dbReference type="EMBL" id="JBHLYW010000001">
    <property type="protein sequence ID" value="MFC0075550.1"/>
    <property type="molecule type" value="Genomic_DNA"/>
</dbReference>